<protein>
    <recommendedName>
        <fullName evidence="3">Methyltransferase domain-containing protein</fullName>
    </recommendedName>
</protein>
<evidence type="ECO:0000313" key="2">
    <source>
        <dbReference type="Proteomes" id="UP001500973"/>
    </source>
</evidence>
<dbReference type="EMBL" id="BAAAIZ010000090">
    <property type="protein sequence ID" value="GAA1431846.1"/>
    <property type="molecule type" value="Genomic_DNA"/>
</dbReference>
<sequence length="145" mass="16356">MRLEIGGGHIVPPGWTNLDPVNGHGEWKRLAQDTPWPVGDRAVEAIRAAHVMEHIPAGEPRLAVMNEAHRVLRRGGVFEIRVPDCLSGTWNAWADPTHVSFWCVESFHYFDGTKAANADYGIRLWKTLELRVQGDNEILWKGTPR</sequence>
<dbReference type="Gene3D" id="3.40.50.150">
    <property type="entry name" value="Vaccinia Virus protein VP39"/>
    <property type="match status" value="1"/>
</dbReference>
<keyword evidence="2" id="KW-1185">Reference proteome</keyword>
<dbReference type="RefSeq" id="WP_344015557.1">
    <property type="nucleotide sequence ID" value="NZ_BAAAIZ010000090.1"/>
</dbReference>
<evidence type="ECO:0008006" key="3">
    <source>
        <dbReference type="Google" id="ProtNLM"/>
    </source>
</evidence>
<reference evidence="2" key="1">
    <citation type="journal article" date="2019" name="Int. J. Syst. Evol. Microbiol.">
        <title>The Global Catalogue of Microorganisms (GCM) 10K type strain sequencing project: providing services to taxonomists for standard genome sequencing and annotation.</title>
        <authorList>
            <consortium name="The Broad Institute Genomics Platform"/>
            <consortium name="The Broad Institute Genome Sequencing Center for Infectious Disease"/>
            <person name="Wu L."/>
            <person name="Ma J."/>
        </authorList>
    </citation>
    <scope>NUCLEOTIDE SEQUENCE [LARGE SCALE GENOMIC DNA]</scope>
    <source>
        <strain evidence="2">JCM 11756</strain>
    </source>
</reference>
<organism evidence="1 2">
    <name type="scientific">Streptomyces thermospinosisporus</name>
    <dbReference type="NCBI Taxonomy" id="161482"/>
    <lineage>
        <taxon>Bacteria</taxon>
        <taxon>Bacillati</taxon>
        <taxon>Actinomycetota</taxon>
        <taxon>Actinomycetes</taxon>
        <taxon>Kitasatosporales</taxon>
        <taxon>Streptomycetaceae</taxon>
        <taxon>Streptomyces</taxon>
    </lineage>
</organism>
<accession>A0ABP4JW39</accession>
<gene>
    <name evidence="1" type="ORF">GCM10009601_51710</name>
</gene>
<name>A0ABP4JW39_9ACTN</name>
<dbReference type="Proteomes" id="UP001500973">
    <property type="component" value="Unassembled WGS sequence"/>
</dbReference>
<evidence type="ECO:0000313" key="1">
    <source>
        <dbReference type="EMBL" id="GAA1431846.1"/>
    </source>
</evidence>
<comment type="caution">
    <text evidence="1">The sequence shown here is derived from an EMBL/GenBank/DDBJ whole genome shotgun (WGS) entry which is preliminary data.</text>
</comment>
<dbReference type="InterPro" id="IPR029063">
    <property type="entry name" value="SAM-dependent_MTases_sf"/>
</dbReference>
<proteinExistence type="predicted"/>
<dbReference type="SUPFAM" id="SSF53335">
    <property type="entry name" value="S-adenosyl-L-methionine-dependent methyltransferases"/>
    <property type="match status" value="1"/>
</dbReference>